<evidence type="ECO:0000256" key="1">
    <source>
        <dbReference type="SAM" id="Phobius"/>
    </source>
</evidence>
<feature type="transmembrane region" description="Helical" evidence="1">
    <location>
        <begin position="138"/>
        <end position="161"/>
    </location>
</feature>
<protein>
    <submittedName>
        <fullName evidence="2">Uncharacterized protein</fullName>
    </submittedName>
</protein>
<dbReference type="AlphaFoldDB" id="A0AA48LZC2"/>
<evidence type="ECO:0000313" key="2">
    <source>
        <dbReference type="EMBL" id="CAJ0850292.1"/>
    </source>
</evidence>
<accession>A0AA48LZC2</accession>
<feature type="transmembrane region" description="Helical" evidence="1">
    <location>
        <begin position="111"/>
        <end position="132"/>
    </location>
</feature>
<name>A0AA48LZC2_9ZZZZ</name>
<feature type="transmembrane region" description="Helical" evidence="1">
    <location>
        <begin position="20"/>
        <end position="46"/>
    </location>
</feature>
<keyword evidence="1" id="KW-0472">Membrane</keyword>
<reference evidence="2" key="1">
    <citation type="submission" date="2023-07" db="EMBL/GenBank/DDBJ databases">
        <authorList>
            <person name="Pelsma A.J. K."/>
        </authorList>
    </citation>
    <scope>NUCLEOTIDE SEQUENCE</scope>
</reference>
<organism evidence="2">
    <name type="scientific">freshwater sediment metagenome</name>
    <dbReference type="NCBI Taxonomy" id="556182"/>
    <lineage>
        <taxon>unclassified sequences</taxon>
        <taxon>metagenomes</taxon>
        <taxon>ecological metagenomes</taxon>
    </lineage>
</organism>
<feature type="transmembrane region" description="Helical" evidence="1">
    <location>
        <begin position="53"/>
        <end position="74"/>
    </location>
</feature>
<feature type="transmembrane region" description="Helical" evidence="1">
    <location>
        <begin position="80"/>
        <end position="99"/>
    </location>
</feature>
<keyword evidence="1" id="KW-1133">Transmembrane helix</keyword>
<sequence>MTALRLPYSLSRPAIGVGALVAASFLFTVGFACAVPLAAFAAIAAVSFDRRKALIASGAVWLANQAWGFTFMHYPLDGETFAWGGALGVIAALSCEAAGAAHRRLSGAMGLVAAFLSAFLVYEGALILIDLVTAQSAYFAPALVTRIFLINACAFSGLLALKTLVARMTQGGERSTALAPRHA</sequence>
<dbReference type="PROSITE" id="PS51257">
    <property type="entry name" value="PROKAR_LIPOPROTEIN"/>
    <property type="match status" value="1"/>
</dbReference>
<dbReference type="EMBL" id="OY288114">
    <property type="protein sequence ID" value="CAJ0850292.1"/>
    <property type="molecule type" value="Genomic_DNA"/>
</dbReference>
<gene>
    <name evidence="2" type="ORF">AMST5_00248</name>
</gene>
<keyword evidence="1" id="KW-0812">Transmembrane</keyword>
<proteinExistence type="predicted"/>